<dbReference type="EMBL" id="JAAJBV010000002">
    <property type="protein sequence ID" value="NHM03675.1"/>
    <property type="molecule type" value="Genomic_DNA"/>
</dbReference>
<name>A0ABX0I947_9FLAO</name>
<proteinExistence type="predicted"/>
<dbReference type="Pfam" id="PF20335">
    <property type="entry name" value="DUF6630"/>
    <property type="match status" value="1"/>
</dbReference>
<evidence type="ECO:0000313" key="3">
    <source>
        <dbReference type="Proteomes" id="UP000761423"/>
    </source>
</evidence>
<organism evidence="2 3">
    <name type="scientific">Flavobacterium celericrescens</name>
    <dbReference type="NCBI Taxonomy" id="2709780"/>
    <lineage>
        <taxon>Bacteria</taxon>
        <taxon>Pseudomonadati</taxon>
        <taxon>Bacteroidota</taxon>
        <taxon>Flavobacteriia</taxon>
        <taxon>Flavobacteriales</taxon>
        <taxon>Flavobacteriaceae</taxon>
        <taxon>Flavobacterium</taxon>
    </lineage>
</organism>
<dbReference type="Proteomes" id="UP000761423">
    <property type="component" value="Unassembled WGS sequence"/>
</dbReference>
<evidence type="ECO:0000313" key="2">
    <source>
        <dbReference type="EMBL" id="NHM03675.1"/>
    </source>
</evidence>
<feature type="domain" description="DUF6630" evidence="1">
    <location>
        <begin position="23"/>
        <end position="158"/>
    </location>
</feature>
<reference evidence="2 3" key="1">
    <citation type="submission" date="2020-02" db="EMBL/GenBank/DDBJ databases">
        <authorList>
            <person name="Chen W.-M."/>
        </authorList>
    </citation>
    <scope>NUCLEOTIDE SEQUENCE [LARGE SCALE GENOMIC DNA]</scope>
    <source>
        <strain evidence="2 3">TWA-26</strain>
    </source>
</reference>
<keyword evidence="3" id="KW-1185">Reference proteome</keyword>
<dbReference type="InterPro" id="IPR046582">
    <property type="entry name" value="DUF6630"/>
</dbReference>
<evidence type="ECO:0000259" key="1">
    <source>
        <dbReference type="Pfam" id="PF20335"/>
    </source>
</evidence>
<gene>
    <name evidence="2" type="ORF">G4L40_03030</name>
</gene>
<sequence>MTDIETQKQGYIELIKLCLGDNKKKEVSSFIDTLRNYNGDQNYYTTLNYVKEYLDNNGIHFIMALDWKQEIRDLVWRVNSSLKDNFNINIELPNPKDYGENASVSAKNVFRDFDKSIQKQNFKLGFIDTNSDEYVIIVHKISDESKVKEAVKKIGYPYIDANSPKINNEK</sequence>
<comment type="caution">
    <text evidence="2">The sequence shown here is derived from an EMBL/GenBank/DDBJ whole genome shotgun (WGS) entry which is preliminary data.</text>
</comment>
<protein>
    <recommendedName>
        <fullName evidence="1">DUF6630 domain-containing protein</fullName>
    </recommendedName>
</protein>
<accession>A0ABX0I947</accession>